<reference evidence="2" key="1">
    <citation type="submission" date="2016-05" db="EMBL/GenBank/DDBJ databases">
        <title>Comparative genomics of biotechnologically important yeasts.</title>
        <authorList>
            <consortium name="DOE Joint Genome Institute"/>
            <person name="Riley R."/>
            <person name="Haridas S."/>
            <person name="Wolfe K.H."/>
            <person name="Lopes M.R."/>
            <person name="Hittinger C.T."/>
            <person name="Goker M."/>
            <person name="Salamov A."/>
            <person name="Wisecaver J."/>
            <person name="Long T.M."/>
            <person name="Aerts A.L."/>
            <person name="Barry K."/>
            <person name="Choi C."/>
            <person name="Clum A."/>
            <person name="Coughlan A.Y."/>
            <person name="Deshpande S."/>
            <person name="Douglass A.P."/>
            <person name="Hanson S.J."/>
            <person name="Klenk H.-P."/>
            <person name="Labutti K."/>
            <person name="Lapidus A."/>
            <person name="Lindquist E."/>
            <person name="Lipzen A."/>
            <person name="Meier-Kolthoff J.P."/>
            <person name="Ohm R.A."/>
            <person name="Otillar R.P."/>
            <person name="Pangilinan J."/>
            <person name="Peng Y."/>
            <person name="Rokas A."/>
            <person name="Rosa C.A."/>
            <person name="Scheuner C."/>
            <person name="Sibirny A.A."/>
            <person name="Slot J.C."/>
            <person name="Stielow J.B."/>
            <person name="Sun H."/>
            <person name="Kurtzman C.P."/>
            <person name="Blackwell M."/>
            <person name="Grigoriev I.V."/>
            <person name="Jeffries T.W."/>
        </authorList>
    </citation>
    <scope>NUCLEOTIDE SEQUENCE [LARGE SCALE GENOMIC DNA]</scope>
    <source>
        <strain evidence="2">NRRL Y-12698</strain>
    </source>
</reference>
<dbReference type="Proteomes" id="UP000094336">
    <property type="component" value="Unassembled WGS sequence"/>
</dbReference>
<dbReference type="EMBL" id="KV454432">
    <property type="protein sequence ID" value="ODQ79550.1"/>
    <property type="molecule type" value="Genomic_DNA"/>
</dbReference>
<dbReference type="AlphaFoldDB" id="A0A1E3QPH5"/>
<keyword evidence="2" id="KW-1185">Reference proteome</keyword>
<evidence type="ECO:0000313" key="2">
    <source>
        <dbReference type="Proteomes" id="UP000094336"/>
    </source>
</evidence>
<gene>
    <name evidence="1" type="ORF">BABINDRAFT_144574</name>
</gene>
<dbReference type="GeneID" id="30145016"/>
<sequence length="104" mass="11716">MNYLRFHSRKRRLSTRGCKFATSQNGMAVRCRTAVTLMREIRFSSSNRSETYSCMSRSVESAREPTIETVIPLALLEYCRSASRGICGEFRATPSAGSRILPNS</sequence>
<dbReference type="RefSeq" id="XP_018984878.1">
    <property type="nucleotide sequence ID" value="XM_019127163.1"/>
</dbReference>
<accession>A0A1E3QPH5</accession>
<proteinExistence type="predicted"/>
<protein>
    <submittedName>
        <fullName evidence="1">Uncharacterized protein</fullName>
    </submittedName>
</protein>
<evidence type="ECO:0000313" key="1">
    <source>
        <dbReference type="EMBL" id="ODQ79550.1"/>
    </source>
</evidence>
<organism evidence="1 2">
    <name type="scientific">Babjeviella inositovora NRRL Y-12698</name>
    <dbReference type="NCBI Taxonomy" id="984486"/>
    <lineage>
        <taxon>Eukaryota</taxon>
        <taxon>Fungi</taxon>
        <taxon>Dikarya</taxon>
        <taxon>Ascomycota</taxon>
        <taxon>Saccharomycotina</taxon>
        <taxon>Pichiomycetes</taxon>
        <taxon>Serinales incertae sedis</taxon>
        <taxon>Babjeviella</taxon>
    </lineage>
</organism>
<name>A0A1E3QPH5_9ASCO</name>